<evidence type="ECO:0000256" key="3">
    <source>
        <dbReference type="ARBA" id="ARBA00022679"/>
    </source>
</evidence>
<evidence type="ECO:0000256" key="8">
    <source>
        <dbReference type="RuleBase" id="RU363098"/>
    </source>
</evidence>
<evidence type="ECO:0000256" key="5">
    <source>
        <dbReference type="ARBA" id="ARBA00022884"/>
    </source>
</evidence>
<dbReference type="InterPro" id="IPR007855">
    <property type="entry name" value="RDRP"/>
</dbReference>
<dbReference type="Pfam" id="PF05183">
    <property type="entry name" value="RdRP"/>
    <property type="match status" value="1"/>
</dbReference>
<sequence>MANENLGAICNAHVVLSDRSEYGASDVDCKKLAKLAATAVDLPKTGNIVTMPPHLKPELYPDFMGKEDQVVQETRGAAGAAEAVLQCFEEEFRRCFEMMDRDYGSMSDDRKNVLYEQKASAWYIVTYHPRVMKESLDLQGPDGPGDVPMLSFAWIAADYLARIKIKHRGVGMMDYSRKPINSLRRYLADRIWTCI</sequence>
<gene>
    <name evidence="11" type="ORF">M0R45_011495</name>
</gene>
<dbReference type="AlphaFoldDB" id="A0AAW1YBA0"/>
<evidence type="ECO:0000313" key="11">
    <source>
        <dbReference type="EMBL" id="KAK9946011.1"/>
    </source>
</evidence>
<keyword evidence="6 8" id="KW-0943">RNA-mediated gene silencing</keyword>
<dbReference type="Proteomes" id="UP001457282">
    <property type="component" value="Unassembled WGS sequence"/>
</dbReference>
<comment type="caution">
    <text evidence="11">The sequence shown here is derived from an EMBL/GenBank/DDBJ whole genome shotgun (WGS) entry which is preliminary data.</text>
</comment>
<dbReference type="Pfam" id="PF26253">
    <property type="entry name" value="RdRP_head"/>
    <property type="match status" value="1"/>
</dbReference>
<comment type="function">
    <text evidence="8">Probably involved in the RNA silencing pathway and required for the generation of small interfering RNAs (siRNAs).</text>
</comment>
<reference evidence="11 12" key="1">
    <citation type="journal article" date="2023" name="G3 (Bethesda)">
        <title>A chromosome-length genome assembly and annotation of blackberry (Rubus argutus, cv. 'Hillquist').</title>
        <authorList>
            <person name="Bruna T."/>
            <person name="Aryal R."/>
            <person name="Dudchenko O."/>
            <person name="Sargent D.J."/>
            <person name="Mead D."/>
            <person name="Buti M."/>
            <person name="Cavallini A."/>
            <person name="Hytonen T."/>
            <person name="Andres J."/>
            <person name="Pham M."/>
            <person name="Weisz D."/>
            <person name="Mascagni F."/>
            <person name="Usai G."/>
            <person name="Natali L."/>
            <person name="Bassil N."/>
            <person name="Fernandez G.E."/>
            <person name="Lomsadze A."/>
            <person name="Armour M."/>
            <person name="Olukolu B."/>
            <person name="Poorten T."/>
            <person name="Britton C."/>
            <person name="Davik J."/>
            <person name="Ashrafi H."/>
            <person name="Aiden E.L."/>
            <person name="Borodovsky M."/>
            <person name="Worthington M."/>
        </authorList>
    </citation>
    <scope>NUCLEOTIDE SEQUENCE [LARGE SCALE GENOMIC DNA]</scope>
    <source>
        <strain evidence="11">PI 553951</strain>
    </source>
</reference>
<name>A0AAW1YBA0_RUBAR</name>
<organism evidence="11 12">
    <name type="scientific">Rubus argutus</name>
    <name type="common">Southern blackberry</name>
    <dbReference type="NCBI Taxonomy" id="59490"/>
    <lineage>
        <taxon>Eukaryota</taxon>
        <taxon>Viridiplantae</taxon>
        <taxon>Streptophyta</taxon>
        <taxon>Embryophyta</taxon>
        <taxon>Tracheophyta</taxon>
        <taxon>Spermatophyta</taxon>
        <taxon>Magnoliopsida</taxon>
        <taxon>eudicotyledons</taxon>
        <taxon>Gunneridae</taxon>
        <taxon>Pentapetalae</taxon>
        <taxon>rosids</taxon>
        <taxon>fabids</taxon>
        <taxon>Rosales</taxon>
        <taxon>Rosaceae</taxon>
        <taxon>Rosoideae</taxon>
        <taxon>Rosoideae incertae sedis</taxon>
        <taxon>Rubus</taxon>
    </lineage>
</organism>
<dbReference type="GO" id="GO:0003723">
    <property type="term" value="F:RNA binding"/>
    <property type="evidence" value="ECO:0007669"/>
    <property type="project" value="UniProtKB-KW"/>
</dbReference>
<keyword evidence="3 8" id="KW-0808">Transferase</keyword>
<accession>A0AAW1YBA0</accession>
<keyword evidence="4 8" id="KW-0548">Nucleotidyltransferase</keyword>
<protein>
    <recommendedName>
        <fullName evidence="8">RNA-dependent RNA polymerase</fullName>
        <ecNumber evidence="8">2.7.7.48</ecNumber>
    </recommendedName>
</protein>
<evidence type="ECO:0000259" key="10">
    <source>
        <dbReference type="Pfam" id="PF26253"/>
    </source>
</evidence>
<comment type="similarity">
    <text evidence="1 8">Belongs to the RdRP family.</text>
</comment>
<feature type="domain" description="RDRP C-terminal head" evidence="10">
    <location>
        <begin position="84"/>
        <end position="168"/>
    </location>
</feature>
<dbReference type="EC" id="2.7.7.48" evidence="8"/>
<keyword evidence="5 8" id="KW-0694">RNA-binding</keyword>
<dbReference type="PANTHER" id="PTHR23079:SF18">
    <property type="entry name" value="RNA-DEPENDENT RNA POLYMERASE 6"/>
    <property type="match status" value="1"/>
</dbReference>
<feature type="domain" description="RDRP core" evidence="9">
    <location>
        <begin position="1"/>
        <end position="69"/>
    </location>
</feature>
<keyword evidence="12" id="KW-1185">Reference proteome</keyword>
<evidence type="ECO:0000256" key="7">
    <source>
        <dbReference type="ARBA" id="ARBA00048744"/>
    </source>
</evidence>
<evidence type="ECO:0000256" key="2">
    <source>
        <dbReference type="ARBA" id="ARBA00022484"/>
    </source>
</evidence>
<evidence type="ECO:0000259" key="9">
    <source>
        <dbReference type="Pfam" id="PF05183"/>
    </source>
</evidence>
<dbReference type="GO" id="GO:0030422">
    <property type="term" value="P:siRNA processing"/>
    <property type="evidence" value="ECO:0007669"/>
    <property type="project" value="TreeGrafter"/>
</dbReference>
<evidence type="ECO:0000256" key="1">
    <source>
        <dbReference type="ARBA" id="ARBA00005762"/>
    </source>
</evidence>
<dbReference type="EMBL" id="JBEDUW010000002">
    <property type="protein sequence ID" value="KAK9946011.1"/>
    <property type="molecule type" value="Genomic_DNA"/>
</dbReference>
<comment type="catalytic activity">
    <reaction evidence="7 8">
        <text>RNA(n) + a ribonucleoside 5'-triphosphate = RNA(n+1) + diphosphate</text>
        <dbReference type="Rhea" id="RHEA:21248"/>
        <dbReference type="Rhea" id="RHEA-COMP:14527"/>
        <dbReference type="Rhea" id="RHEA-COMP:17342"/>
        <dbReference type="ChEBI" id="CHEBI:33019"/>
        <dbReference type="ChEBI" id="CHEBI:61557"/>
        <dbReference type="ChEBI" id="CHEBI:140395"/>
        <dbReference type="EC" id="2.7.7.48"/>
    </reaction>
</comment>
<evidence type="ECO:0000313" key="12">
    <source>
        <dbReference type="Proteomes" id="UP001457282"/>
    </source>
</evidence>
<dbReference type="PANTHER" id="PTHR23079">
    <property type="entry name" value="RNA-DEPENDENT RNA POLYMERASE"/>
    <property type="match status" value="1"/>
</dbReference>
<dbReference type="GO" id="GO:0031380">
    <property type="term" value="C:nuclear RNA-directed RNA polymerase complex"/>
    <property type="evidence" value="ECO:0007669"/>
    <property type="project" value="TreeGrafter"/>
</dbReference>
<evidence type="ECO:0000256" key="6">
    <source>
        <dbReference type="ARBA" id="ARBA00023158"/>
    </source>
</evidence>
<dbReference type="InterPro" id="IPR057596">
    <property type="entry name" value="RDRP_core"/>
</dbReference>
<keyword evidence="2 8" id="KW-0696">RNA-directed RNA polymerase</keyword>
<proteinExistence type="inferred from homology"/>
<dbReference type="GO" id="GO:0003968">
    <property type="term" value="F:RNA-directed RNA polymerase activity"/>
    <property type="evidence" value="ECO:0007669"/>
    <property type="project" value="UniProtKB-KW"/>
</dbReference>
<dbReference type="InterPro" id="IPR058752">
    <property type="entry name" value="RDRP_C_head"/>
</dbReference>
<evidence type="ECO:0000256" key="4">
    <source>
        <dbReference type="ARBA" id="ARBA00022695"/>
    </source>
</evidence>